<keyword evidence="6" id="KW-1185">Reference proteome</keyword>
<evidence type="ECO:0000259" key="4">
    <source>
        <dbReference type="Pfam" id="PF13377"/>
    </source>
</evidence>
<dbReference type="Proteomes" id="UP001500325">
    <property type="component" value="Unassembled WGS sequence"/>
</dbReference>
<accession>A0ABP8XL80</accession>
<dbReference type="InterPro" id="IPR028082">
    <property type="entry name" value="Peripla_BP_I"/>
</dbReference>
<sequence length="87" mass="9607">MGLLDVMIRAGVRVPQDLSVVGYDDSRFAKLPGIDLTSVRRGHPRHADFAIKAVVERLDLPEREPKRIALPPQLVVRGTTDRPAAGR</sequence>
<dbReference type="Gene3D" id="3.40.50.2300">
    <property type="match status" value="1"/>
</dbReference>
<evidence type="ECO:0000256" key="1">
    <source>
        <dbReference type="ARBA" id="ARBA00023015"/>
    </source>
</evidence>
<keyword evidence="2" id="KW-0238">DNA-binding</keyword>
<organism evidence="5 6">
    <name type="scientific">Pseudonocardia yuanmonensis</name>
    <dbReference type="NCBI Taxonomy" id="1095914"/>
    <lineage>
        <taxon>Bacteria</taxon>
        <taxon>Bacillati</taxon>
        <taxon>Actinomycetota</taxon>
        <taxon>Actinomycetes</taxon>
        <taxon>Pseudonocardiales</taxon>
        <taxon>Pseudonocardiaceae</taxon>
        <taxon>Pseudonocardia</taxon>
    </lineage>
</organism>
<comment type="caution">
    <text evidence="5">The sequence shown here is derived from an EMBL/GenBank/DDBJ whole genome shotgun (WGS) entry which is preliminary data.</text>
</comment>
<keyword evidence="3" id="KW-0804">Transcription</keyword>
<evidence type="ECO:0000313" key="6">
    <source>
        <dbReference type="Proteomes" id="UP001500325"/>
    </source>
</evidence>
<proteinExistence type="predicted"/>
<dbReference type="EMBL" id="BAABIC010000028">
    <property type="protein sequence ID" value="GAA4709919.1"/>
    <property type="molecule type" value="Genomic_DNA"/>
</dbReference>
<evidence type="ECO:0000256" key="3">
    <source>
        <dbReference type="ARBA" id="ARBA00023163"/>
    </source>
</evidence>
<dbReference type="SUPFAM" id="SSF53822">
    <property type="entry name" value="Periplasmic binding protein-like I"/>
    <property type="match status" value="1"/>
</dbReference>
<gene>
    <name evidence="5" type="ORF">GCM10023215_59560</name>
</gene>
<dbReference type="PANTHER" id="PTHR30146:SF109">
    <property type="entry name" value="HTH-TYPE TRANSCRIPTIONAL REGULATOR GALS"/>
    <property type="match status" value="1"/>
</dbReference>
<dbReference type="PANTHER" id="PTHR30146">
    <property type="entry name" value="LACI-RELATED TRANSCRIPTIONAL REPRESSOR"/>
    <property type="match status" value="1"/>
</dbReference>
<keyword evidence="1" id="KW-0805">Transcription regulation</keyword>
<dbReference type="Pfam" id="PF13377">
    <property type="entry name" value="Peripla_BP_3"/>
    <property type="match status" value="1"/>
</dbReference>
<protein>
    <recommendedName>
        <fullName evidence="4">Transcriptional regulator LacI/GalR-like sensor domain-containing protein</fullName>
    </recommendedName>
</protein>
<reference evidence="6" key="1">
    <citation type="journal article" date="2019" name="Int. J. Syst. Evol. Microbiol.">
        <title>The Global Catalogue of Microorganisms (GCM) 10K type strain sequencing project: providing services to taxonomists for standard genome sequencing and annotation.</title>
        <authorList>
            <consortium name="The Broad Institute Genomics Platform"/>
            <consortium name="The Broad Institute Genome Sequencing Center for Infectious Disease"/>
            <person name="Wu L."/>
            <person name="Ma J."/>
        </authorList>
    </citation>
    <scope>NUCLEOTIDE SEQUENCE [LARGE SCALE GENOMIC DNA]</scope>
    <source>
        <strain evidence="6">JCM 18055</strain>
    </source>
</reference>
<name>A0ABP8XL80_9PSEU</name>
<dbReference type="InterPro" id="IPR046335">
    <property type="entry name" value="LacI/GalR-like_sensor"/>
</dbReference>
<evidence type="ECO:0000313" key="5">
    <source>
        <dbReference type="EMBL" id="GAA4709919.1"/>
    </source>
</evidence>
<evidence type="ECO:0000256" key="2">
    <source>
        <dbReference type="ARBA" id="ARBA00023125"/>
    </source>
</evidence>
<feature type="domain" description="Transcriptional regulator LacI/GalR-like sensor" evidence="4">
    <location>
        <begin position="2"/>
        <end position="80"/>
    </location>
</feature>
<dbReference type="RefSeq" id="WP_345384110.1">
    <property type="nucleotide sequence ID" value="NZ_BAABIC010000028.1"/>
</dbReference>